<sequence length="263" mass="31079">MDIFKKILGNIIYGLGKLLDVIFQLLISITELIVRISSGIARLVFGLIGIGGFFLLFLFLGPLGLILLVPIMILLIVLFIVIPILGTKVISYLKYRQYMVTQYLFDWAEYYISGKKKAFDSFDKYGDKYKDMEEEKRREEWRKRQEEQQKMWEERFRQWYEYENAQRSQGNYTGGNYYGNYGRQESYVNPAIEFNKKYEESCNILGVGYDTDIYEVKLAYRKKAKEYHPDLNKSPNATEMFQKINAAYEFLSEGNIARYKSYN</sequence>
<proteinExistence type="predicted"/>
<feature type="domain" description="J" evidence="4">
    <location>
        <begin position="200"/>
        <end position="263"/>
    </location>
</feature>
<protein>
    <submittedName>
        <fullName evidence="5">DnaJ domain-containing protein</fullName>
    </submittedName>
</protein>
<reference evidence="5 6" key="1">
    <citation type="submission" date="2020-08" db="EMBL/GenBank/DDBJ databases">
        <title>Genome public.</title>
        <authorList>
            <person name="Liu C."/>
            <person name="Sun Q."/>
        </authorList>
    </citation>
    <scope>NUCLEOTIDE SEQUENCE [LARGE SCALE GENOMIC DNA]</scope>
    <source>
        <strain evidence="5 6">NSJ-26</strain>
    </source>
</reference>
<evidence type="ECO:0000259" key="4">
    <source>
        <dbReference type="PROSITE" id="PS50076"/>
    </source>
</evidence>
<keyword evidence="3" id="KW-0472">Membrane</keyword>
<dbReference type="PRINTS" id="PR00625">
    <property type="entry name" value="JDOMAIN"/>
</dbReference>
<dbReference type="PANTHER" id="PTHR43096">
    <property type="entry name" value="DNAJ HOMOLOG 1, MITOCHONDRIAL-RELATED"/>
    <property type="match status" value="1"/>
</dbReference>
<evidence type="ECO:0000313" key="5">
    <source>
        <dbReference type="EMBL" id="MBC8589625.1"/>
    </source>
</evidence>
<feature type="transmembrane region" description="Helical" evidence="3">
    <location>
        <begin position="65"/>
        <end position="86"/>
    </location>
</feature>
<keyword evidence="6" id="KW-1185">Reference proteome</keyword>
<dbReference type="RefSeq" id="WP_249322444.1">
    <property type="nucleotide sequence ID" value="NZ_JACRTK010000001.1"/>
</dbReference>
<evidence type="ECO:0000256" key="1">
    <source>
        <dbReference type="ARBA" id="ARBA00022705"/>
    </source>
</evidence>
<dbReference type="Gene3D" id="1.10.287.110">
    <property type="entry name" value="DnaJ domain"/>
    <property type="match status" value="1"/>
</dbReference>
<dbReference type="InterPro" id="IPR036869">
    <property type="entry name" value="J_dom_sf"/>
</dbReference>
<dbReference type="Proteomes" id="UP000601522">
    <property type="component" value="Unassembled WGS sequence"/>
</dbReference>
<feature type="transmembrane region" description="Helical" evidence="3">
    <location>
        <begin position="40"/>
        <end position="59"/>
    </location>
</feature>
<keyword evidence="3" id="KW-0812">Transmembrane</keyword>
<evidence type="ECO:0000256" key="3">
    <source>
        <dbReference type="SAM" id="Phobius"/>
    </source>
</evidence>
<dbReference type="SUPFAM" id="SSF46565">
    <property type="entry name" value="Chaperone J-domain"/>
    <property type="match status" value="1"/>
</dbReference>
<name>A0A926EW66_9FIRM</name>
<dbReference type="GO" id="GO:0042026">
    <property type="term" value="P:protein refolding"/>
    <property type="evidence" value="ECO:0007669"/>
    <property type="project" value="TreeGrafter"/>
</dbReference>
<dbReference type="GO" id="GO:0006260">
    <property type="term" value="P:DNA replication"/>
    <property type="evidence" value="ECO:0007669"/>
    <property type="project" value="UniProtKB-KW"/>
</dbReference>
<dbReference type="InterPro" id="IPR001623">
    <property type="entry name" value="DnaJ_domain"/>
</dbReference>
<evidence type="ECO:0000256" key="2">
    <source>
        <dbReference type="ARBA" id="ARBA00023186"/>
    </source>
</evidence>
<dbReference type="GO" id="GO:0051082">
    <property type="term" value="F:unfolded protein binding"/>
    <property type="evidence" value="ECO:0007669"/>
    <property type="project" value="TreeGrafter"/>
</dbReference>
<dbReference type="Pfam" id="PF00226">
    <property type="entry name" value="DnaJ"/>
    <property type="match status" value="1"/>
</dbReference>
<dbReference type="CDD" id="cd06257">
    <property type="entry name" value="DnaJ"/>
    <property type="match status" value="1"/>
</dbReference>
<keyword evidence="2" id="KW-0143">Chaperone</keyword>
<dbReference type="PROSITE" id="PS50076">
    <property type="entry name" value="DNAJ_2"/>
    <property type="match status" value="1"/>
</dbReference>
<keyword evidence="1" id="KW-0235">DNA replication</keyword>
<dbReference type="SMART" id="SM00271">
    <property type="entry name" value="DnaJ"/>
    <property type="match status" value="1"/>
</dbReference>
<gene>
    <name evidence="5" type="ORF">H8689_00500</name>
</gene>
<dbReference type="AlphaFoldDB" id="A0A926EW66"/>
<evidence type="ECO:0000313" key="6">
    <source>
        <dbReference type="Proteomes" id="UP000601522"/>
    </source>
</evidence>
<organism evidence="5 6">
    <name type="scientific">Wansuia hejianensis</name>
    <dbReference type="NCBI Taxonomy" id="2763667"/>
    <lineage>
        <taxon>Bacteria</taxon>
        <taxon>Bacillati</taxon>
        <taxon>Bacillota</taxon>
        <taxon>Clostridia</taxon>
        <taxon>Lachnospirales</taxon>
        <taxon>Lachnospiraceae</taxon>
        <taxon>Wansuia</taxon>
    </lineage>
</organism>
<dbReference type="EMBL" id="JACRTK010000001">
    <property type="protein sequence ID" value="MBC8589625.1"/>
    <property type="molecule type" value="Genomic_DNA"/>
</dbReference>
<dbReference type="PANTHER" id="PTHR43096:SF52">
    <property type="entry name" value="DNAJ HOMOLOG 1, MITOCHONDRIAL-RELATED"/>
    <property type="match status" value="1"/>
</dbReference>
<keyword evidence="3" id="KW-1133">Transmembrane helix</keyword>
<dbReference type="GO" id="GO:0005737">
    <property type="term" value="C:cytoplasm"/>
    <property type="evidence" value="ECO:0007669"/>
    <property type="project" value="TreeGrafter"/>
</dbReference>
<feature type="transmembrane region" description="Helical" evidence="3">
    <location>
        <begin position="12"/>
        <end position="33"/>
    </location>
</feature>
<comment type="caution">
    <text evidence="5">The sequence shown here is derived from an EMBL/GenBank/DDBJ whole genome shotgun (WGS) entry which is preliminary data.</text>
</comment>
<accession>A0A926EW66</accession>